<name>A0A3R7K310_TRYRA</name>
<reference evidence="3 4" key="1">
    <citation type="journal article" date="2018" name="BMC Genomics">
        <title>Genomic comparison of Trypanosoma conorhini and Trypanosoma rangeli to Trypanosoma cruzi strains of high and low virulence.</title>
        <authorList>
            <person name="Bradwell K.R."/>
            <person name="Koparde V.N."/>
            <person name="Matveyev A.V."/>
            <person name="Serrano M.G."/>
            <person name="Alves J.M."/>
            <person name="Parikh H."/>
            <person name="Huang B."/>
            <person name="Lee V."/>
            <person name="Espinosa-Alvarez O."/>
            <person name="Ortiz P.A."/>
            <person name="Costa-Martins A.G."/>
            <person name="Teixeira M.M."/>
            <person name="Buck G.A."/>
        </authorList>
    </citation>
    <scope>NUCLEOTIDE SEQUENCE [LARGE SCALE GENOMIC DNA]</scope>
    <source>
        <strain evidence="3 4">AM80</strain>
    </source>
</reference>
<evidence type="ECO:0000313" key="4">
    <source>
        <dbReference type="Proteomes" id="UP000283634"/>
    </source>
</evidence>
<evidence type="ECO:0000313" key="3">
    <source>
        <dbReference type="EMBL" id="RNF00848.1"/>
    </source>
</evidence>
<dbReference type="EMBL" id="MKGL01000304">
    <property type="protein sequence ID" value="RNF00848.1"/>
    <property type="molecule type" value="Genomic_DNA"/>
</dbReference>
<dbReference type="AlphaFoldDB" id="A0A3R7K310"/>
<feature type="coiled-coil region" evidence="1">
    <location>
        <begin position="194"/>
        <end position="228"/>
    </location>
</feature>
<feature type="region of interest" description="Disordered" evidence="2">
    <location>
        <begin position="321"/>
        <end position="342"/>
    </location>
</feature>
<organism evidence="3 4">
    <name type="scientific">Trypanosoma rangeli</name>
    <dbReference type="NCBI Taxonomy" id="5698"/>
    <lineage>
        <taxon>Eukaryota</taxon>
        <taxon>Discoba</taxon>
        <taxon>Euglenozoa</taxon>
        <taxon>Kinetoplastea</taxon>
        <taxon>Metakinetoplastina</taxon>
        <taxon>Trypanosomatida</taxon>
        <taxon>Trypanosomatidae</taxon>
        <taxon>Trypanosoma</taxon>
        <taxon>Herpetosoma</taxon>
    </lineage>
</organism>
<dbReference type="OrthoDB" id="272605at2759"/>
<keyword evidence="1" id="KW-0175">Coiled coil</keyword>
<dbReference type="Proteomes" id="UP000283634">
    <property type="component" value="Unassembled WGS sequence"/>
</dbReference>
<evidence type="ECO:0000256" key="2">
    <source>
        <dbReference type="SAM" id="MobiDB-lite"/>
    </source>
</evidence>
<proteinExistence type="predicted"/>
<feature type="coiled-coil region" evidence="1">
    <location>
        <begin position="20"/>
        <end position="54"/>
    </location>
</feature>
<gene>
    <name evidence="3" type="ORF">TraAM80_07364</name>
</gene>
<dbReference type="RefSeq" id="XP_029235991.1">
    <property type="nucleotide sequence ID" value="XM_029384159.1"/>
</dbReference>
<dbReference type="GeneID" id="40331297"/>
<sequence length="385" mass="43491">MGDANPAKLIEELHKAKQSLSEVIDECVFVERQRDQIEQELTAELRERDRLVSDTCASLVSLTEYLSLLERRVILPALGTFSAVVCKVPAVGGARSLTVESVEESLSANNSTYFRGILARMAPIANDIETGIRQMLLDTAKPFSIEESYVLLRALLEEKDKLVKKLNDTLLHVNSVGLKLRDSRSVSVNHGDEIRELRQKVVTLTQELKLCEDEKREVLHRLALLQEDLSRGRESVRELHQLRQTVAHQDRTIELLRLSSSGSPARLQPHFLASKSGNGGVGDVDEEGFIPQLKANEMAIGALNKELAMLEENYRVLDRRSERKQEELQSELAGARRRHQAEQEECNTVLGRVTMELEKLVDENAQLKKRLKQVHAKKRPVTEDL</sequence>
<evidence type="ECO:0000256" key="1">
    <source>
        <dbReference type="SAM" id="Coils"/>
    </source>
</evidence>
<comment type="caution">
    <text evidence="3">The sequence shown here is derived from an EMBL/GenBank/DDBJ whole genome shotgun (WGS) entry which is preliminary data.</text>
</comment>
<accession>A0A3R7K310</accession>
<keyword evidence="4" id="KW-1185">Reference proteome</keyword>
<dbReference type="OMA" id="CVFVERQ"/>
<protein>
    <submittedName>
        <fullName evidence="3">Uncharacterized protein</fullName>
    </submittedName>
</protein>